<feature type="coiled-coil region" evidence="2">
    <location>
        <begin position="112"/>
        <end position="139"/>
    </location>
</feature>
<organism evidence="5 6">
    <name type="scientific">Thiorhodococcus drewsii AZ1</name>
    <dbReference type="NCBI Taxonomy" id="765913"/>
    <lineage>
        <taxon>Bacteria</taxon>
        <taxon>Pseudomonadati</taxon>
        <taxon>Pseudomonadota</taxon>
        <taxon>Gammaproteobacteria</taxon>
        <taxon>Chromatiales</taxon>
        <taxon>Chromatiaceae</taxon>
        <taxon>Thiorhodococcus</taxon>
    </lineage>
</organism>
<keyword evidence="2" id="KW-0175">Coiled coil</keyword>
<reference evidence="5 6" key="1">
    <citation type="submission" date="2011-06" db="EMBL/GenBank/DDBJ databases">
        <title>The draft genome of Thiorhodococcus drewsii AZ1.</title>
        <authorList>
            <consortium name="US DOE Joint Genome Institute (JGI-PGF)"/>
            <person name="Lucas S."/>
            <person name="Han J."/>
            <person name="Lapidus A."/>
            <person name="Cheng J.-F."/>
            <person name="Goodwin L."/>
            <person name="Pitluck S."/>
            <person name="Peters L."/>
            <person name="Land M.L."/>
            <person name="Hauser L."/>
            <person name="Vogl K."/>
            <person name="Liu Z."/>
            <person name="Imhoff J."/>
            <person name="Thiel V."/>
            <person name="Frigaard N.-U."/>
            <person name="Bryant D.A."/>
            <person name="Woyke T.J."/>
        </authorList>
    </citation>
    <scope>NUCLEOTIDE SEQUENCE [LARGE SCALE GENOMIC DNA]</scope>
    <source>
        <strain evidence="5 6">AZ1</strain>
    </source>
</reference>
<name>G2E635_9GAMM</name>
<dbReference type="AlphaFoldDB" id="G2E635"/>
<evidence type="ECO:0000313" key="6">
    <source>
        <dbReference type="Proteomes" id="UP000004200"/>
    </source>
</evidence>
<dbReference type="PATRIC" id="fig|765913.3.peg.3814"/>
<evidence type="ECO:0000256" key="2">
    <source>
        <dbReference type="SAM" id="Coils"/>
    </source>
</evidence>
<dbReference type="Gene3D" id="2.40.420.20">
    <property type="match status" value="1"/>
</dbReference>
<dbReference type="eggNOG" id="COG0845">
    <property type="taxonomic scope" value="Bacteria"/>
</dbReference>
<dbReference type="Proteomes" id="UP000004200">
    <property type="component" value="Unassembled WGS sequence"/>
</dbReference>
<dbReference type="PANTHER" id="PTHR30469">
    <property type="entry name" value="MULTIDRUG RESISTANCE PROTEIN MDTA"/>
    <property type="match status" value="1"/>
</dbReference>
<dbReference type="GO" id="GO:1990281">
    <property type="term" value="C:efflux pump complex"/>
    <property type="evidence" value="ECO:0007669"/>
    <property type="project" value="TreeGrafter"/>
</dbReference>
<dbReference type="GO" id="GO:0015562">
    <property type="term" value="F:efflux transmembrane transporter activity"/>
    <property type="evidence" value="ECO:0007669"/>
    <property type="project" value="TreeGrafter"/>
</dbReference>
<dbReference type="STRING" id="765913.ThidrDRAFT_3748"/>
<feature type="chain" id="PRO_5003429013" evidence="3">
    <location>
        <begin position="26"/>
        <end position="383"/>
    </location>
</feature>
<dbReference type="InterPro" id="IPR006143">
    <property type="entry name" value="RND_pump_MFP"/>
</dbReference>
<evidence type="ECO:0000256" key="1">
    <source>
        <dbReference type="ARBA" id="ARBA00009477"/>
    </source>
</evidence>
<comment type="similarity">
    <text evidence="1">Belongs to the membrane fusion protein (MFP) (TC 8.A.1) family.</text>
</comment>
<accession>G2E635</accession>
<evidence type="ECO:0000259" key="4">
    <source>
        <dbReference type="Pfam" id="PF25954"/>
    </source>
</evidence>
<keyword evidence="6" id="KW-1185">Reference proteome</keyword>
<proteinExistence type="inferred from homology"/>
<dbReference type="PANTHER" id="PTHR30469:SF15">
    <property type="entry name" value="HLYD FAMILY OF SECRETION PROTEINS"/>
    <property type="match status" value="1"/>
</dbReference>
<protein>
    <submittedName>
        <fullName evidence="5">Efflux transporter, RND family, MFP subunit</fullName>
    </submittedName>
</protein>
<dbReference type="InterPro" id="IPR058792">
    <property type="entry name" value="Beta-barrel_RND_2"/>
</dbReference>
<dbReference type="EMBL" id="AFWT01000037">
    <property type="protein sequence ID" value="EGV28452.1"/>
    <property type="molecule type" value="Genomic_DNA"/>
</dbReference>
<dbReference type="RefSeq" id="WP_007042461.1">
    <property type="nucleotide sequence ID" value="NZ_AFWT01000037.1"/>
</dbReference>
<comment type="caution">
    <text evidence="5">The sequence shown here is derived from an EMBL/GenBank/DDBJ whole genome shotgun (WGS) entry which is preliminary data.</text>
</comment>
<dbReference type="NCBIfam" id="TIGR01730">
    <property type="entry name" value="RND_mfp"/>
    <property type="match status" value="1"/>
</dbReference>
<feature type="signal peptide" evidence="3">
    <location>
        <begin position="1"/>
        <end position="25"/>
    </location>
</feature>
<dbReference type="SUPFAM" id="SSF111369">
    <property type="entry name" value="HlyD-like secretion proteins"/>
    <property type="match status" value="1"/>
</dbReference>
<dbReference type="Gene3D" id="2.40.30.170">
    <property type="match status" value="1"/>
</dbReference>
<feature type="domain" description="CusB-like beta-barrel" evidence="4">
    <location>
        <begin position="240"/>
        <end position="308"/>
    </location>
</feature>
<dbReference type="Pfam" id="PF25954">
    <property type="entry name" value="Beta-barrel_RND_2"/>
    <property type="match status" value="1"/>
</dbReference>
<gene>
    <name evidence="5" type="ORF">ThidrDRAFT_3748</name>
</gene>
<evidence type="ECO:0000313" key="5">
    <source>
        <dbReference type="EMBL" id="EGV28452.1"/>
    </source>
</evidence>
<dbReference type="OrthoDB" id="2110899at2"/>
<evidence type="ECO:0000256" key="3">
    <source>
        <dbReference type="SAM" id="SignalP"/>
    </source>
</evidence>
<sequence length="383" mass="41101">MHHPLLKPTLALVVGGSLLTGVLFAEEPVTNADEPQPVAEQTPASAPHWVRVERRNLGGNTTVGGTIVPLEEITFTAQLPGGVDLIAGNEGDFFKKGAVLAALDPAGLRAQRQAAIAAIANAQAAYRNAEVQFQREREDPTPQQGNMMSQMMPMPFFGGNQETGVTRSATLHQYGTQIEQAQGALVAAQAQLREIDAKLADTKSIAPFDGYITHKHVNAGDTVQPGQPLLSFANMDQLQLQADVPTRLSAPLQPGFITRVKLDDPKQTVIAARVAQVFPMADPTRHTVRVKLDLQEGAPAKAGMYAELLIPQPDSGQESPPVIPVDAVLYRGGLPMVYVLDANDQPRLHLLRLGEQYGNTVSVLTGLRGGERILIEPPKATQN</sequence>
<dbReference type="Gene3D" id="1.10.287.470">
    <property type="entry name" value="Helix hairpin bin"/>
    <property type="match status" value="1"/>
</dbReference>
<keyword evidence="3" id="KW-0732">Signal</keyword>
<dbReference type="Gene3D" id="2.40.50.100">
    <property type="match status" value="1"/>
</dbReference>